<feature type="compositionally biased region" description="Low complexity" evidence="1">
    <location>
        <begin position="317"/>
        <end position="339"/>
    </location>
</feature>
<dbReference type="GO" id="GO:0005524">
    <property type="term" value="F:ATP binding"/>
    <property type="evidence" value="ECO:0007669"/>
    <property type="project" value="InterPro"/>
</dbReference>
<dbReference type="InterPro" id="IPR008271">
    <property type="entry name" value="Ser/Thr_kinase_AS"/>
</dbReference>
<dbReference type="GO" id="GO:0004674">
    <property type="term" value="F:protein serine/threonine kinase activity"/>
    <property type="evidence" value="ECO:0007669"/>
    <property type="project" value="UniProtKB-EC"/>
</dbReference>
<evidence type="ECO:0000313" key="4">
    <source>
        <dbReference type="Proteomes" id="UP001381693"/>
    </source>
</evidence>
<feature type="region of interest" description="Disordered" evidence="1">
    <location>
        <begin position="385"/>
        <end position="411"/>
    </location>
</feature>
<dbReference type="EC" id="2.7.11.1" evidence="3"/>
<feature type="region of interest" description="Disordered" evidence="1">
    <location>
        <begin position="263"/>
        <end position="284"/>
    </location>
</feature>
<feature type="non-terminal residue" evidence="3">
    <location>
        <position position="1"/>
    </location>
</feature>
<dbReference type="AlphaFoldDB" id="A0AAN8X3L5"/>
<dbReference type="SUPFAM" id="SSF56112">
    <property type="entry name" value="Protein kinase-like (PK-like)"/>
    <property type="match status" value="1"/>
</dbReference>
<feature type="compositionally biased region" description="Polar residues" evidence="1">
    <location>
        <begin position="264"/>
        <end position="284"/>
    </location>
</feature>
<feature type="region of interest" description="Disordered" evidence="1">
    <location>
        <begin position="301"/>
        <end position="358"/>
    </location>
</feature>
<dbReference type="InterPro" id="IPR000719">
    <property type="entry name" value="Prot_kinase_dom"/>
</dbReference>
<feature type="compositionally biased region" description="Polar residues" evidence="1">
    <location>
        <begin position="385"/>
        <end position="406"/>
    </location>
</feature>
<gene>
    <name evidence="3" type="primary">BMP2K_2</name>
    <name evidence="3" type="ORF">SK128_028280</name>
</gene>
<dbReference type="InterPro" id="IPR011009">
    <property type="entry name" value="Kinase-like_dom_sf"/>
</dbReference>
<evidence type="ECO:0000259" key="2">
    <source>
        <dbReference type="PROSITE" id="PS50011"/>
    </source>
</evidence>
<keyword evidence="3" id="KW-0808">Transferase</keyword>
<dbReference type="Gene3D" id="1.10.510.10">
    <property type="entry name" value="Transferase(Phosphotransferase) domain 1"/>
    <property type="match status" value="1"/>
</dbReference>
<keyword evidence="3" id="KW-0418">Kinase</keyword>
<evidence type="ECO:0000256" key="1">
    <source>
        <dbReference type="SAM" id="MobiDB-lite"/>
    </source>
</evidence>
<keyword evidence="4" id="KW-1185">Reference proteome</keyword>
<sequence>KMLNGPRTVVGYVDSGVTHVGGGVYEVLLLMTFCRKHLLHIMNDRLSTGLTEAEVLKIFCDVCDAVSRLHHLNPPVIHRDLKVENILINTDGSYVLCDFGSATSRVLCGATDGVSKVEEEIQRYTTLAYRAPEMVDLYLGRSITIKSDIWALGCMLYKLCFFTLPFGESPLAITSGNFSIPDNARFSKHLLALIRYMLDPDPDQRPDIYQVSSIAFKLSGKDCPIRNVNNVSVPSLDLLCQMVSEKEQQASVKINRAPTAPVIESTSVAPRQRPKASQQPSNLSVSGGALSIGLPLQNSHALKRSVASSNDGAGPVQPQQPLQQSQQQQQQNQQQFSQQGVGEISPTTAFPPAALFGSDAFPPVQQSYPASQFGTSTVGVMVSQTASAGSGQPSHPSLSTQHSSGSLEAFFPTSGNPNLVCPPSRNAPFSFSSSASPPPLSSFTSPSCMVSPSSMHVGGQVSNAGSRWMGNIQNPVIFTSTVPKPHSDITSSTPSTNLLENTSPSAMGTDLLCFVEVSTTVGNTSKQQLRTNAEILKMYNNSGPPGGHFGSPMSNRIRPEVPYTGHHGVLVGRPPINLLGQRMSTSSSLANNNSYGLNNNDVYSCTRGLPHRPPQQLFSSSQLMHKTPSYSDMLLRTQNTTAAAAAACSKENTCVPNDNSQDLLHF</sequence>
<dbReference type="InterPro" id="IPR051744">
    <property type="entry name" value="AP2_assoc_SerThr_kinase"/>
</dbReference>
<feature type="compositionally biased region" description="Polar residues" evidence="1">
    <location>
        <begin position="301"/>
        <end position="311"/>
    </location>
</feature>
<feature type="domain" description="Protein kinase" evidence="2">
    <location>
        <begin position="1"/>
        <end position="217"/>
    </location>
</feature>
<evidence type="ECO:0000313" key="3">
    <source>
        <dbReference type="EMBL" id="KAK7075566.1"/>
    </source>
</evidence>
<reference evidence="3 4" key="1">
    <citation type="submission" date="2023-11" db="EMBL/GenBank/DDBJ databases">
        <title>Halocaridina rubra genome assembly.</title>
        <authorList>
            <person name="Smith C."/>
        </authorList>
    </citation>
    <scope>NUCLEOTIDE SEQUENCE [LARGE SCALE GENOMIC DNA]</scope>
    <source>
        <strain evidence="3">EP-1</strain>
        <tissue evidence="3">Whole</tissue>
    </source>
</reference>
<organism evidence="3 4">
    <name type="scientific">Halocaridina rubra</name>
    <name type="common">Hawaiian red shrimp</name>
    <dbReference type="NCBI Taxonomy" id="373956"/>
    <lineage>
        <taxon>Eukaryota</taxon>
        <taxon>Metazoa</taxon>
        <taxon>Ecdysozoa</taxon>
        <taxon>Arthropoda</taxon>
        <taxon>Crustacea</taxon>
        <taxon>Multicrustacea</taxon>
        <taxon>Malacostraca</taxon>
        <taxon>Eumalacostraca</taxon>
        <taxon>Eucarida</taxon>
        <taxon>Decapoda</taxon>
        <taxon>Pleocyemata</taxon>
        <taxon>Caridea</taxon>
        <taxon>Atyoidea</taxon>
        <taxon>Atyidae</taxon>
        <taxon>Halocaridina</taxon>
    </lineage>
</organism>
<dbReference type="PANTHER" id="PTHR47907">
    <property type="entry name" value="PROTEIN KINASE DOMAIN-CONTAINING PROTEIN"/>
    <property type="match status" value="1"/>
</dbReference>
<protein>
    <submittedName>
        <fullName evidence="3">BMP-2-inducible protein kinase</fullName>
        <ecNumber evidence="3">2.7.11.1</ecNumber>
    </submittedName>
</protein>
<proteinExistence type="predicted"/>
<dbReference type="SMART" id="SM00220">
    <property type="entry name" value="S_TKc"/>
    <property type="match status" value="1"/>
</dbReference>
<comment type="caution">
    <text evidence="3">The sequence shown here is derived from an EMBL/GenBank/DDBJ whole genome shotgun (WGS) entry which is preliminary data.</text>
</comment>
<dbReference type="PROSITE" id="PS00108">
    <property type="entry name" value="PROTEIN_KINASE_ST"/>
    <property type="match status" value="1"/>
</dbReference>
<dbReference type="PROSITE" id="PS50011">
    <property type="entry name" value="PROTEIN_KINASE_DOM"/>
    <property type="match status" value="1"/>
</dbReference>
<dbReference type="Proteomes" id="UP001381693">
    <property type="component" value="Unassembled WGS sequence"/>
</dbReference>
<name>A0AAN8X3L5_HALRR</name>
<dbReference type="EMBL" id="JAXCGZ010010404">
    <property type="protein sequence ID" value="KAK7075566.1"/>
    <property type="molecule type" value="Genomic_DNA"/>
</dbReference>
<dbReference type="Pfam" id="PF00069">
    <property type="entry name" value="Pkinase"/>
    <property type="match status" value="1"/>
</dbReference>
<dbReference type="PANTHER" id="PTHR47907:SF5">
    <property type="entry name" value="AP2 ASSOCIATED KINASE 1"/>
    <property type="match status" value="1"/>
</dbReference>
<accession>A0AAN8X3L5</accession>